<protein>
    <submittedName>
        <fullName evidence="1">DUF4823 domain-containing protein</fullName>
    </submittedName>
</protein>
<gene>
    <name evidence="1" type="ORF">EF878_00175</name>
</gene>
<evidence type="ECO:0000313" key="1">
    <source>
        <dbReference type="EMBL" id="RNM10217.1"/>
    </source>
</evidence>
<comment type="caution">
    <text evidence="1">The sequence shown here is derived from an EMBL/GenBank/DDBJ whole genome shotgun (WGS) entry which is preliminary data.</text>
</comment>
<name>A0A3N0GCI2_9GAMM</name>
<proteinExistence type="predicted"/>
<dbReference type="EMBL" id="RJLR01000002">
    <property type="protein sequence ID" value="RNM10217.1"/>
    <property type="molecule type" value="Genomic_DNA"/>
</dbReference>
<dbReference type="Pfam" id="PF16105">
    <property type="entry name" value="DUF4823"/>
    <property type="match status" value="1"/>
</dbReference>
<evidence type="ECO:0000313" key="2">
    <source>
        <dbReference type="Proteomes" id="UP000276061"/>
    </source>
</evidence>
<sequence>MIAIILICYKRNYMKGYISALCVIFLSGCSAKYNSAMIQKNDELLTKDREIIIAVPANGVYLQKEYPGSGSITANIIKSAFSRYTDNVKIIAECKDISCLTSSLSIARGYYVVPEILHWEDRATEWSGIHKSRLSRLPKTTISR</sequence>
<dbReference type="InterPro" id="IPR032248">
    <property type="entry name" value="DUF4823"/>
</dbReference>
<dbReference type="Proteomes" id="UP000276061">
    <property type="component" value="Unassembled WGS sequence"/>
</dbReference>
<dbReference type="AlphaFoldDB" id="A0A3N0GCI2"/>
<organism evidence="1 2">
    <name type="scientific">Dickeya undicola</name>
    <dbReference type="NCBI Taxonomy" id="1577887"/>
    <lineage>
        <taxon>Bacteria</taxon>
        <taxon>Pseudomonadati</taxon>
        <taxon>Pseudomonadota</taxon>
        <taxon>Gammaproteobacteria</taxon>
        <taxon>Enterobacterales</taxon>
        <taxon>Pectobacteriaceae</taxon>
        <taxon>Dickeya</taxon>
    </lineage>
</organism>
<reference evidence="1 2" key="1">
    <citation type="submission" date="2018-11" db="EMBL/GenBank/DDBJ databases">
        <title>Characterization of surface water Dickeya isolates.</title>
        <authorList>
            <person name="Van Gijsegem F."/>
            <person name="Pedron J."/>
        </authorList>
    </citation>
    <scope>NUCLEOTIDE SEQUENCE [LARGE SCALE GENOMIC DNA]</scope>
    <source>
        <strain evidence="1 2">FVG1-MFV-O17</strain>
    </source>
</reference>
<accession>A0A3N0GCI2</accession>